<dbReference type="AlphaFoldDB" id="A0A1H0Y1E9"/>
<dbReference type="RefSeq" id="WP_089975130.1">
    <property type="nucleotide sequence ID" value="NZ_CP084916.1"/>
</dbReference>
<evidence type="ECO:0000313" key="1">
    <source>
        <dbReference type="EMBL" id="SDQ08997.1"/>
    </source>
</evidence>
<accession>A0A1H0Y1E9</accession>
<dbReference type="OrthoDB" id="5881184at2"/>
<dbReference type="Gene3D" id="3.40.50.150">
    <property type="entry name" value="Vaccinia Virus protein VP39"/>
    <property type="match status" value="1"/>
</dbReference>
<dbReference type="PIRSF" id="PIRSF018637">
    <property type="entry name" value="TrmK"/>
    <property type="match status" value="1"/>
</dbReference>
<organism evidence="1 2">
    <name type="scientific">Carnobacterium viridans</name>
    <dbReference type="NCBI Taxonomy" id="174587"/>
    <lineage>
        <taxon>Bacteria</taxon>
        <taxon>Bacillati</taxon>
        <taxon>Bacillota</taxon>
        <taxon>Bacilli</taxon>
        <taxon>Lactobacillales</taxon>
        <taxon>Carnobacteriaceae</taxon>
        <taxon>Carnobacterium</taxon>
    </lineage>
</organism>
<dbReference type="PANTHER" id="PTHR38451:SF1">
    <property type="entry name" value="TRNA (ADENINE(22)-N(1))-METHYLTRANSFERASE"/>
    <property type="match status" value="1"/>
</dbReference>
<gene>
    <name evidence="1" type="ORF">SAMN04487752_0639</name>
</gene>
<keyword evidence="2" id="KW-1185">Reference proteome</keyword>
<evidence type="ECO:0000313" key="2">
    <source>
        <dbReference type="Proteomes" id="UP000199481"/>
    </source>
</evidence>
<name>A0A1H0Y1E9_9LACT</name>
<reference evidence="2" key="1">
    <citation type="submission" date="2016-10" db="EMBL/GenBank/DDBJ databases">
        <authorList>
            <person name="Varghese N."/>
            <person name="Submissions S."/>
        </authorList>
    </citation>
    <scope>NUCLEOTIDE SEQUENCE [LARGE SCALE GENOMIC DNA]</scope>
    <source>
        <strain evidence="2">MPL-11</strain>
    </source>
</reference>
<dbReference type="GO" id="GO:0160105">
    <property type="term" value="F:tRNA (adenine(22)-N1)-methyltransferase activity"/>
    <property type="evidence" value="ECO:0007669"/>
    <property type="project" value="InterPro"/>
</dbReference>
<dbReference type="GO" id="GO:0032259">
    <property type="term" value="P:methylation"/>
    <property type="evidence" value="ECO:0007669"/>
    <property type="project" value="UniProtKB-KW"/>
</dbReference>
<dbReference type="EMBL" id="FNJW01000008">
    <property type="protein sequence ID" value="SDQ08997.1"/>
    <property type="molecule type" value="Genomic_DNA"/>
</dbReference>
<keyword evidence="1" id="KW-0808">Transferase</keyword>
<dbReference type="InterPro" id="IPR006901">
    <property type="entry name" value="TrmK"/>
</dbReference>
<dbReference type="PANTHER" id="PTHR38451">
    <property type="entry name" value="TRNA (ADENINE(22)-N(1))-METHYLTRANSFERASE"/>
    <property type="match status" value="1"/>
</dbReference>
<proteinExistence type="predicted"/>
<keyword evidence="1" id="KW-0489">Methyltransferase</keyword>
<dbReference type="Proteomes" id="UP000199481">
    <property type="component" value="Unassembled WGS sequence"/>
</dbReference>
<protein>
    <submittedName>
        <fullName evidence="1">tRNA (Adenine22-N1)-methyltransferase</fullName>
    </submittedName>
</protein>
<dbReference type="SUPFAM" id="SSF53335">
    <property type="entry name" value="S-adenosyl-L-methionine-dependent methyltransferases"/>
    <property type="match status" value="1"/>
</dbReference>
<sequence>MDESQLSLRLSRAASYVEPGDRLADIGSDHAYLPCALASNNHITFAIAGEVVEGPFQAAKNQVRRLGLTDQINVRLGDGLEVVSPEDDVTAITICGMGGSLIASILDNGFKKGHLTGKERLILQPNVGERTLREWLVDHEYTITAEEIIEENNKIYEMMVAVKDPLLKQTVTESYLMFGFHLKEEHSAIFKKKWQKELEKNRYILDSLTHSSADQTTKIQKIQAEIQKIEEVLK</sequence>
<dbReference type="InterPro" id="IPR029063">
    <property type="entry name" value="SAM-dependent_MTases_sf"/>
</dbReference>
<dbReference type="Pfam" id="PF04816">
    <property type="entry name" value="TrmK"/>
    <property type="match status" value="1"/>
</dbReference>
<dbReference type="Gene3D" id="1.10.287.1890">
    <property type="match status" value="1"/>
</dbReference>